<dbReference type="CTD" id="84881"/>
<accession>A0A6P7YNU6</accession>
<dbReference type="Proteomes" id="UP000515156">
    <property type="component" value="Chromosome 7"/>
</dbReference>
<keyword evidence="12" id="KW-1185">Reference proteome</keyword>
<dbReference type="GO" id="GO:0009982">
    <property type="term" value="F:pseudouridine synthase activity"/>
    <property type="evidence" value="ECO:0007669"/>
    <property type="project" value="InterPro"/>
</dbReference>
<dbReference type="GO" id="GO:0005739">
    <property type="term" value="C:mitochondrion"/>
    <property type="evidence" value="ECO:0007669"/>
    <property type="project" value="UniProtKB-SubCell"/>
</dbReference>
<dbReference type="FunFam" id="3.30.2350.10:FF:000015">
    <property type="entry name" value="Mitochondrial RNA pseudouridine synthase RPUSD4"/>
    <property type="match status" value="1"/>
</dbReference>
<evidence type="ECO:0000256" key="3">
    <source>
        <dbReference type="ARBA" id="ARBA00004173"/>
    </source>
</evidence>
<dbReference type="GeneID" id="115473871"/>
<dbReference type="InterPro" id="IPR050188">
    <property type="entry name" value="RluA_PseudoU_synthase"/>
</dbReference>
<evidence type="ECO:0000256" key="8">
    <source>
        <dbReference type="ARBA" id="ARBA00036943"/>
    </source>
</evidence>
<gene>
    <name evidence="13 14" type="primary">RPUSD4</name>
</gene>
<evidence type="ECO:0000313" key="12">
    <source>
        <dbReference type="Proteomes" id="UP000515156"/>
    </source>
</evidence>
<keyword evidence="6" id="KW-0496">Mitochondrion</keyword>
<keyword evidence="7" id="KW-0413">Isomerase</keyword>
<comment type="similarity">
    <text evidence="4">Belongs to the pseudouridine synthase RluA family.</text>
</comment>
<dbReference type="GO" id="GO:0001522">
    <property type="term" value="P:pseudouridine synthesis"/>
    <property type="evidence" value="ECO:0007669"/>
    <property type="project" value="InterPro"/>
</dbReference>
<dbReference type="Pfam" id="PF00849">
    <property type="entry name" value="PseudoU_synth_2"/>
    <property type="match status" value="1"/>
</dbReference>
<reference evidence="13 14" key="1">
    <citation type="submission" date="2025-04" db="UniProtKB">
        <authorList>
            <consortium name="RefSeq"/>
        </authorList>
    </citation>
    <scope>IDENTIFICATION</scope>
</reference>
<name>A0A6P7YNU6_9AMPH</name>
<dbReference type="InterPro" id="IPR006145">
    <property type="entry name" value="PsdUridine_synth_RsuA/RluA"/>
</dbReference>
<dbReference type="InterPro" id="IPR020103">
    <property type="entry name" value="PsdUridine_synth_cat_dom_sf"/>
</dbReference>
<dbReference type="OrthoDB" id="428658at2759"/>
<evidence type="ECO:0000313" key="14">
    <source>
        <dbReference type="RefSeq" id="XP_030064885.1"/>
    </source>
</evidence>
<organism evidence="12 14">
    <name type="scientific">Microcaecilia unicolor</name>
    <dbReference type="NCBI Taxonomy" id="1415580"/>
    <lineage>
        <taxon>Eukaryota</taxon>
        <taxon>Metazoa</taxon>
        <taxon>Chordata</taxon>
        <taxon>Craniata</taxon>
        <taxon>Vertebrata</taxon>
        <taxon>Euteleostomi</taxon>
        <taxon>Amphibia</taxon>
        <taxon>Gymnophiona</taxon>
        <taxon>Siphonopidae</taxon>
        <taxon>Microcaecilia</taxon>
    </lineage>
</organism>
<evidence type="ECO:0000256" key="5">
    <source>
        <dbReference type="ARBA" id="ARBA00022946"/>
    </source>
</evidence>
<comment type="catalytic activity">
    <reaction evidence="8">
        <text>a uridine in tRNA = a pseudouridine in tRNA</text>
        <dbReference type="Rhea" id="RHEA:54572"/>
        <dbReference type="Rhea" id="RHEA-COMP:13339"/>
        <dbReference type="Rhea" id="RHEA-COMP:13934"/>
        <dbReference type="ChEBI" id="CHEBI:65314"/>
        <dbReference type="ChEBI" id="CHEBI:65315"/>
    </reaction>
</comment>
<evidence type="ECO:0000256" key="7">
    <source>
        <dbReference type="ARBA" id="ARBA00023235"/>
    </source>
</evidence>
<evidence type="ECO:0000256" key="10">
    <source>
        <dbReference type="ARBA" id="ARBA00041563"/>
    </source>
</evidence>
<evidence type="ECO:0000256" key="9">
    <source>
        <dbReference type="ARBA" id="ARBA00039953"/>
    </source>
</evidence>
<comment type="subcellular location">
    <subcellularLocation>
        <location evidence="3">Mitochondrion</location>
    </subcellularLocation>
</comment>
<comment type="catalytic activity">
    <reaction evidence="2">
        <text>uridine in 5S rRNA = pseudouridine in 5S rRNA</text>
        <dbReference type="Rhea" id="RHEA:47036"/>
        <dbReference type="Rhea" id="RHEA-COMP:11730"/>
        <dbReference type="Rhea" id="RHEA-COMP:11731"/>
        <dbReference type="ChEBI" id="CHEBI:65314"/>
        <dbReference type="ChEBI" id="CHEBI:65315"/>
    </reaction>
</comment>
<dbReference type="KEGG" id="muo:115473871"/>
<dbReference type="CDD" id="cd02869">
    <property type="entry name" value="PseudoU_synth_RluA_like"/>
    <property type="match status" value="1"/>
</dbReference>
<evidence type="ECO:0000256" key="1">
    <source>
        <dbReference type="ARBA" id="ARBA00001166"/>
    </source>
</evidence>
<proteinExistence type="inferred from homology"/>
<evidence type="ECO:0000256" key="4">
    <source>
        <dbReference type="ARBA" id="ARBA00010876"/>
    </source>
</evidence>
<dbReference type="GO" id="GO:0003723">
    <property type="term" value="F:RNA binding"/>
    <property type="evidence" value="ECO:0007669"/>
    <property type="project" value="InterPro"/>
</dbReference>
<evidence type="ECO:0000256" key="6">
    <source>
        <dbReference type="ARBA" id="ARBA00023128"/>
    </source>
</evidence>
<dbReference type="PROSITE" id="PS01129">
    <property type="entry name" value="PSI_RLU"/>
    <property type="match status" value="1"/>
</dbReference>
<dbReference type="RefSeq" id="XP_030064884.1">
    <property type="nucleotide sequence ID" value="XM_030209024.1"/>
</dbReference>
<sequence length="359" mass="40612">MAATFSSYKRLARTWCLQSQLRSLIQTGIGSRAAGAEKLAERVRQEQKNKGQEEQIHETPLKQQVRKLVQLTQQLQHVHPNVLAKALARSIVYQDEDIVVVDKPYGVPVHGGPGVKNSINDVLPVLAKILFGLKAEPLHICHRLDKETTGVMVLAKNEKMAQYLQHLFRTRQVLKKYWTVSVGVPVPSEGFLEIPILEKKIEGPQPHYKMTLAPNYHIAGEDRKLVRTRQNSNAHSAVTRYRVLDSFDSCALLELHPITGIKHQLRVHMAFGLGCPILGDHKYSNWNILAPQKLPKSTLKKLGLEQAKARYLPVHLHACQLSLPDLEGQKNINLVCKPPRFFRNSLQKLKLELPQLSKD</sequence>
<evidence type="ECO:0000259" key="11">
    <source>
        <dbReference type="Pfam" id="PF00849"/>
    </source>
</evidence>
<protein>
    <recommendedName>
        <fullName evidence="9">Pseudouridylate synthase RPUSD4, mitochondrial</fullName>
    </recommendedName>
    <alternativeName>
        <fullName evidence="10">RNA pseudouridylate synthase domain-containing protein 4</fullName>
    </alternativeName>
</protein>
<evidence type="ECO:0000313" key="13">
    <source>
        <dbReference type="RefSeq" id="XP_030064884.1"/>
    </source>
</evidence>
<evidence type="ECO:0000256" key="2">
    <source>
        <dbReference type="ARBA" id="ARBA00001896"/>
    </source>
</evidence>
<keyword evidence="5" id="KW-0809">Transit peptide</keyword>
<dbReference type="SUPFAM" id="SSF55120">
    <property type="entry name" value="Pseudouridine synthase"/>
    <property type="match status" value="1"/>
</dbReference>
<comment type="catalytic activity">
    <reaction evidence="1">
        <text>a uridine in mRNA = a pseudouridine in mRNA</text>
        <dbReference type="Rhea" id="RHEA:56644"/>
        <dbReference type="Rhea" id="RHEA-COMP:14658"/>
        <dbReference type="Rhea" id="RHEA-COMP:14659"/>
        <dbReference type="ChEBI" id="CHEBI:65314"/>
        <dbReference type="ChEBI" id="CHEBI:65315"/>
    </reaction>
</comment>
<dbReference type="PANTHER" id="PTHR21600:SF83">
    <property type="entry name" value="PSEUDOURIDYLATE SYNTHASE RPUSD4, MITOCHONDRIAL"/>
    <property type="match status" value="1"/>
</dbReference>
<dbReference type="InterPro" id="IPR006224">
    <property type="entry name" value="PsdUridine_synth_RluA-like_CS"/>
</dbReference>
<dbReference type="RefSeq" id="XP_030064885.1">
    <property type="nucleotide sequence ID" value="XM_030209025.1"/>
</dbReference>
<dbReference type="PANTHER" id="PTHR21600">
    <property type="entry name" value="MITOCHONDRIAL RNA PSEUDOURIDINE SYNTHASE"/>
    <property type="match status" value="1"/>
</dbReference>
<feature type="domain" description="Pseudouridine synthase RsuA/RluA-like" evidence="11">
    <location>
        <begin position="97"/>
        <end position="270"/>
    </location>
</feature>
<dbReference type="AlphaFoldDB" id="A0A6P7YNU6"/>
<dbReference type="Gene3D" id="3.30.2350.10">
    <property type="entry name" value="Pseudouridine synthase"/>
    <property type="match status" value="1"/>
</dbReference>